<dbReference type="EMBL" id="BPLQ01007705">
    <property type="protein sequence ID" value="GIY31631.1"/>
    <property type="molecule type" value="Genomic_DNA"/>
</dbReference>
<name>A0AAV4SFV4_9ARAC</name>
<evidence type="ECO:0000313" key="2">
    <source>
        <dbReference type="Proteomes" id="UP001054837"/>
    </source>
</evidence>
<gene>
    <name evidence="1" type="ORF">CDAR_436541</name>
</gene>
<keyword evidence="2" id="KW-1185">Reference proteome</keyword>
<organism evidence="1 2">
    <name type="scientific">Caerostris darwini</name>
    <dbReference type="NCBI Taxonomy" id="1538125"/>
    <lineage>
        <taxon>Eukaryota</taxon>
        <taxon>Metazoa</taxon>
        <taxon>Ecdysozoa</taxon>
        <taxon>Arthropoda</taxon>
        <taxon>Chelicerata</taxon>
        <taxon>Arachnida</taxon>
        <taxon>Araneae</taxon>
        <taxon>Araneomorphae</taxon>
        <taxon>Entelegynae</taxon>
        <taxon>Araneoidea</taxon>
        <taxon>Araneidae</taxon>
        <taxon>Caerostris</taxon>
    </lineage>
</organism>
<proteinExistence type="predicted"/>
<sequence>MVIRISIVERKRPWSEAYQGGKRSNCSKYWSIEIQSGFRIKKSRNLSYRTGNSYLVSPPKNFADLFSKNTYFRDVEARGKVVAIIPQQQFVGCGR</sequence>
<reference evidence="1 2" key="1">
    <citation type="submission" date="2021-06" db="EMBL/GenBank/DDBJ databases">
        <title>Caerostris darwini draft genome.</title>
        <authorList>
            <person name="Kono N."/>
            <person name="Arakawa K."/>
        </authorList>
    </citation>
    <scope>NUCLEOTIDE SEQUENCE [LARGE SCALE GENOMIC DNA]</scope>
</reference>
<comment type="caution">
    <text evidence="1">The sequence shown here is derived from an EMBL/GenBank/DDBJ whole genome shotgun (WGS) entry which is preliminary data.</text>
</comment>
<dbReference type="Proteomes" id="UP001054837">
    <property type="component" value="Unassembled WGS sequence"/>
</dbReference>
<accession>A0AAV4SFV4</accession>
<protein>
    <submittedName>
        <fullName evidence="1">Uncharacterized protein</fullName>
    </submittedName>
</protein>
<dbReference type="AlphaFoldDB" id="A0AAV4SFV4"/>
<evidence type="ECO:0000313" key="1">
    <source>
        <dbReference type="EMBL" id="GIY31631.1"/>
    </source>
</evidence>